<dbReference type="GO" id="GO:0030255">
    <property type="term" value="P:protein secretion by the type IV secretion system"/>
    <property type="evidence" value="ECO:0007669"/>
    <property type="project" value="InterPro"/>
</dbReference>
<feature type="compositionally biased region" description="Polar residues" evidence="5">
    <location>
        <begin position="340"/>
        <end position="370"/>
    </location>
</feature>
<evidence type="ECO:0000256" key="1">
    <source>
        <dbReference type="ARBA" id="ARBA00004141"/>
    </source>
</evidence>
<dbReference type="AlphaFoldDB" id="A0A0S2FAJ7"/>
<dbReference type="EMBL" id="CP011129">
    <property type="protein sequence ID" value="ALN80539.1"/>
    <property type="molecule type" value="Genomic_DNA"/>
</dbReference>
<keyword evidence="3 6" id="KW-1133">Transmembrane helix</keyword>
<feature type="transmembrane region" description="Helical" evidence="6">
    <location>
        <begin position="95"/>
        <end position="113"/>
    </location>
</feature>
<dbReference type="STRING" id="84531.LA76x_2409"/>
<dbReference type="Proteomes" id="UP000060787">
    <property type="component" value="Chromosome"/>
</dbReference>
<feature type="region of interest" description="Disordered" evidence="5">
    <location>
        <begin position="321"/>
        <end position="396"/>
    </location>
</feature>
<dbReference type="eggNOG" id="COG3704">
    <property type="taxonomic scope" value="Bacteria"/>
</dbReference>
<name>A0A0S2FAJ7_LYSAN</name>
<dbReference type="RefSeq" id="WP_082647825.1">
    <property type="nucleotide sequence ID" value="NZ_CP011129.1"/>
</dbReference>
<protein>
    <submittedName>
        <fullName evidence="7">TrbL/VirB6 plasmid conjugal transfer family protein</fullName>
    </submittedName>
</protein>
<dbReference type="KEGG" id="lab:LA76x_2409"/>
<proteinExistence type="predicted"/>
<dbReference type="PATRIC" id="fig|84531.8.peg.2417"/>
<organism evidence="7 8">
    <name type="scientific">Lysobacter antibioticus</name>
    <dbReference type="NCBI Taxonomy" id="84531"/>
    <lineage>
        <taxon>Bacteria</taxon>
        <taxon>Pseudomonadati</taxon>
        <taxon>Pseudomonadota</taxon>
        <taxon>Gammaproteobacteria</taxon>
        <taxon>Lysobacterales</taxon>
        <taxon>Lysobacteraceae</taxon>
        <taxon>Lysobacter</taxon>
    </lineage>
</organism>
<evidence type="ECO:0000256" key="4">
    <source>
        <dbReference type="ARBA" id="ARBA00023136"/>
    </source>
</evidence>
<evidence type="ECO:0000256" key="3">
    <source>
        <dbReference type="ARBA" id="ARBA00022989"/>
    </source>
</evidence>
<evidence type="ECO:0000313" key="7">
    <source>
        <dbReference type="EMBL" id="ALN80539.1"/>
    </source>
</evidence>
<accession>A0A0S2FAJ7</accession>
<keyword evidence="2 6" id="KW-0812">Transmembrane</keyword>
<evidence type="ECO:0000256" key="5">
    <source>
        <dbReference type="SAM" id="MobiDB-lite"/>
    </source>
</evidence>
<feature type="transmembrane region" description="Helical" evidence="6">
    <location>
        <begin position="286"/>
        <end position="310"/>
    </location>
</feature>
<feature type="transmembrane region" description="Helical" evidence="6">
    <location>
        <begin position="56"/>
        <end position="74"/>
    </location>
</feature>
<reference evidence="7 8" key="1">
    <citation type="journal article" date="2015" name="BMC Genomics">
        <title>Comparative genomics and metabolic profiling of the genus Lysobacter.</title>
        <authorList>
            <person name="de Bruijn I."/>
            <person name="Cheng X."/>
            <person name="de Jager V."/>
            <person name="Exposito R.G."/>
            <person name="Watrous J."/>
            <person name="Patel N."/>
            <person name="Postma J."/>
            <person name="Dorrestein P.C."/>
            <person name="Kobayashi D."/>
            <person name="Raaijmakers J.M."/>
        </authorList>
    </citation>
    <scope>NUCLEOTIDE SEQUENCE [LARGE SCALE GENOMIC DNA]</scope>
    <source>
        <strain evidence="7 8">76</strain>
    </source>
</reference>
<keyword evidence="8" id="KW-1185">Reference proteome</keyword>
<feature type="transmembrane region" description="Helical" evidence="6">
    <location>
        <begin position="228"/>
        <end position="249"/>
    </location>
</feature>
<dbReference type="InterPro" id="IPR007688">
    <property type="entry name" value="Conjugal_tfr_TrbL/VirB6"/>
</dbReference>
<sequence length="396" mass="42633">MIKGFNLSGGWLPNSSPLDWLNLRIDSVGDFVFFRLILTYLRREIQKFGLDLMGNAMQWVGGIALTLMTLWILLQGYRIVTGMSREPMMALVTNSLRATFIVAIATSMGVFGTDLHEFLTDDVKKEINWVVTGDQDSTPEKQIDKNLGWMQLAWSSIDAMQIVSDPALTDEKTRAMWAVGFGTGGPAITAGISLLLYEIAMALFIGLGPIFILCLLFDQTKQLFSKWLYYGIGTMFSMAMLSAMVAIAMEMVAKVAGVFWGTAIAGAIMGQNFTQGMSSQALQQGGLGLILTVLIISAPPMAAMFFQGVLGQFSSYNQFQGQTGQSGSPGAGIPPHYSGGAQQPRANSDVPQSNAMNQATAPRFSGQQQPHVEATGQRGLANAPAPPPGHRGAADN</sequence>
<gene>
    <name evidence="7" type="ORF">LA76x_2409</name>
</gene>
<feature type="transmembrane region" description="Helical" evidence="6">
    <location>
        <begin position="194"/>
        <end position="216"/>
    </location>
</feature>
<dbReference type="Pfam" id="PF04610">
    <property type="entry name" value="TrbL"/>
    <property type="match status" value="1"/>
</dbReference>
<feature type="transmembrane region" description="Helical" evidence="6">
    <location>
        <begin position="255"/>
        <end position="274"/>
    </location>
</feature>
<keyword evidence="4 6" id="KW-0472">Membrane</keyword>
<evidence type="ECO:0000256" key="6">
    <source>
        <dbReference type="SAM" id="Phobius"/>
    </source>
</evidence>
<evidence type="ECO:0000313" key="8">
    <source>
        <dbReference type="Proteomes" id="UP000060787"/>
    </source>
</evidence>
<dbReference type="GO" id="GO:0016020">
    <property type="term" value="C:membrane"/>
    <property type="evidence" value="ECO:0007669"/>
    <property type="project" value="UniProtKB-SubCell"/>
</dbReference>
<comment type="subcellular location">
    <subcellularLocation>
        <location evidence="1">Membrane</location>
        <topology evidence="1">Multi-pass membrane protein</topology>
    </subcellularLocation>
</comment>
<evidence type="ECO:0000256" key="2">
    <source>
        <dbReference type="ARBA" id="ARBA00022692"/>
    </source>
</evidence>